<evidence type="ECO:0000313" key="2">
    <source>
        <dbReference type="EMBL" id="GAP84861.1"/>
    </source>
</evidence>
<feature type="region of interest" description="Disordered" evidence="1">
    <location>
        <begin position="39"/>
        <end position="68"/>
    </location>
</feature>
<protein>
    <recommendedName>
        <fullName evidence="4">BZIP domain-containing protein</fullName>
    </recommendedName>
</protein>
<name>A0A1W2TB41_ROSNE</name>
<reference evidence="2" key="1">
    <citation type="submission" date="2016-03" db="EMBL/GenBank/DDBJ databases">
        <title>Draft genome sequence of Rosellinia necatrix.</title>
        <authorList>
            <person name="Kanematsu S."/>
        </authorList>
    </citation>
    <scope>NUCLEOTIDE SEQUENCE [LARGE SCALE GENOMIC DNA]</scope>
    <source>
        <strain evidence="2">W97</strain>
    </source>
</reference>
<dbReference type="PANTHER" id="PTHR38116:SF1">
    <property type="entry name" value="BZIP DOMAIN-CONTAINING PROTEIN"/>
    <property type="match status" value="1"/>
</dbReference>
<evidence type="ECO:0000256" key="1">
    <source>
        <dbReference type="SAM" id="MobiDB-lite"/>
    </source>
</evidence>
<dbReference type="EMBL" id="DF977453">
    <property type="protein sequence ID" value="GAP84861.1"/>
    <property type="molecule type" value="Genomic_DNA"/>
</dbReference>
<evidence type="ECO:0000313" key="3">
    <source>
        <dbReference type="Proteomes" id="UP000054516"/>
    </source>
</evidence>
<dbReference type="AlphaFoldDB" id="A0A1W2TB41"/>
<dbReference type="OMA" id="WKDPWDP"/>
<dbReference type="Pfam" id="PF11905">
    <property type="entry name" value="DUF3425"/>
    <property type="match status" value="1"/>
</dbReference>
<dbReference type="OrthoDB" id="2245989at2759"/>
<gene>
    <name evidence="2" type="ORF">SAMD00023353_0801800</name>
</gene>
<proteinExistence type="predicted"/>
<dbReference type="Proteomes" id="UP000054516">
    <property type="component" value="Unassembled WGS sequence"/>
</dbReference>
<accession>A0A1W2TB41</accession>
<sequence>MVQPTSDPVHPNGQLVPWSLEDDWRGIASARERRRIQNRINQRARRSRRRNEARALADTASPQGNVIRGTSPRTLALARIDSERPLDVRRVLEAINIFDPQSRETKSLIRAFEAFIYNNWLAGAPRPALLPSIIEFNFARALIMNAIVLDLTSSLHDDDALSNFNRLGPWPSGSKNGVASTLPAGLQPTELQCRTLHHPWIDLLPIPQMRDNLFRRGVDCFDEEGLCCAMRGRRGNSSAGFLIWKDPWDPHGWEVTEAFARSPWGWTIVGCWQLCRSTNKWREQRGEPPLFYNVPQDDVVSSGERSINSDRVL</sequence>
<keyword evidence="3" id="KW-1185">Reference proteome</keyword>
<evidence type="ECO:0008006" key="4">
    <source>
        <dbReference type="Google" id="ProtNLM"/>
    </source>
</evidence>
<organism evidence="2">
    <name type="scientific">Rosellinia necatrix</name>
    <name type="common">White root-rot fungus</name>
    <dbReference type="NCBI Taxonomy" id="77044"/>
    <lineage>
        <taxon>Eukaryota</taxon>
        <taxon>Fungi</taxon>
        <taxon>Dikarya</taxon>
        <taxon>Ascomycota</taxon>
        <taxon>Pezizomycotina</taxon>
        <taxon>Sordariomycetes</taxon>
        <taxon>Xylariomycetidae</taxon>
        <taxon>Xylariales</taxon>
        <taxon>Xylariaceae</taxon>
        <taxon>Rosellinia</taxon>
    </lineage>
</organism>
<dbReference type="InterPro" id="IPR021833">
    <property type="entry name" value="DUF3425"/>
</dbReference>
<dbReference type="PANTHER" id="PTHR38116">
    <property type="entry name" value="CHROMOSOME 7, WHOLE GENOME SHOTGUN SEQUENCE"/>
    <property type="match status" value="1"/>
</dbReference>
<feature type="compositionally biased region" description="Basic residues" evidence="1">
    <location>
        <begin position="39"/>
        <end position="49"/>
    </location>
</feature>